<evidence type="ECO:0000256" key="12">
    <source>
        <dbReference type="RuleBase" id="RU003357"/>
    </source>
</evidence>
<accession>A0ABW7I3X8</accession>
<evidence type="ECO:0000259" key="14">
    <source>
        <dbReference type="Pfam" id="PF00593"/>
    </source>
</evidence>
<feature type="signal peptide" evidence="13">
    <location>
        <begin position="1"/>
        <end position="18"/>
    </location>
</feature>
<dbReference type="Gene3D" id="2.40.170.20">
    <property type="entry name" value="TonB-dependent receptor, beta-barrel domain"/>
    <property type="match status" value="1"/>
</dbReference>
<reference evidence="16 17" key="1">
    <citation type="submission" date="2024-10" db="EMBL/GenBank/DDBJ databases">
        <authorList>
            <person name="Yang X.-N."/>
        </authorList>
    </citation>
    <scope>NUCLEOTIDE SEQUENCE [LARGE SCALE GENOMIC DNA]</scope>
    <source>
        <strain evidence="16 17">CAU 1059</strain>
    </source>
</reference>
<dbReference type="CDD" id="cd01347">
    <property type="entry name" value="ligand_gated_channel"/>
    <property type="match status" value="1"/>
</dbReference>
<evidence type="ECO:0000256" key="8">
    <source>
        <dbReference type="ARBA" id="ARBA00023170"/>
    </source>
</evidence>
<name>A0ABW7I3X8_9RHOB</name>
<keyword evidence="4 10" id="KW-0812">Transmembrane</keyword>
<feature type="chain" id="PRO_5047110051" evidence="13">
    <location>
        <begin position="19"/>
        <end position="610"/>
    </location>
</feature>
<keyword evidence="9 10" id="KW-0998">Cell outer membrane</keyword>
<dbReference type="InterPro" id="IPR010917">
    <property type="entry name" value="TonB_rcpt_CS"/>
</dbReference>
<keyword evidence="5 13" id="KW-0732">Signal</keyword>
<evidence type="ECO:0000256" key="5">
    <source>
        <dbReference type="ARBA" id="ARBA00022729"/>
    </source>
</evidence>
<dbReference type="InterPro" id="IPR000531">
    <property type="entry name" value="Beta-barrel_TonB"/>
</dbReference>
<dbReference type="PANTHER" id="PTHR30069:SF29">
    <property type="entry name" value="HEMOGLOBIN AND HEMOGLOBIN-HAPTOGLOBIN-BINDING PROTEIN 1-RELATED"/>
    <property type="match status" value="1"/>
</dbReference>
<evidence type="ECO:0000256" key="9">
    <source>
        <dbReference type="ARBA" id="ARBA00023237"/>
    </source>
</evidence>
<keyword evidence="6 12" id="KW-0798">TonB box</keyword>
<feature type="domain" description="TonB-dependent receptor plug" evidence="15">
    <location>
        <begin position="48"/>
        <end position="151"/>
    </location>
</feature>
<feature type="domain" description="TonB-dependent receptor-like beta-barrel" evidence="14">
    <location>
        <begin position="177"/>
        <end position="584"/>
    </location>
</feature>
<dbReference type="InterPro" id="IPR012910">
    <property type="entry name" value="Plug_dom"/>
</dbReference>
<evidence type="ECO:0000256" key="13">
    <source>
        <dbReference type="SAM" id="SignalP"/>
    </source>
</evidence>
<dbReference type="PROSITE" id="PS01156">
    <property type="entry name" value="TONB_DEPENDENT_REC_2"/>
    <property type="match status" value="1"/>
</dbReference>
<evidence type="ECO:0000256" key="10">
    <source>
        <dbReference type="PROSITE-ProRule" id="PRU01360"/>
    </source>
</evidence>
<evidence type="ECO:0000313" key="16">
    <source>
        <dbReference type="EMBL" id="MFH0252723.1"/>
    </source>
</evidence>
<dbReference type="PROSITE" id="PS52016">
    <property type="entry name" value="TONB_DEPENDENT_REC_3"/>
    <property type="match status" value="1"/>
</dbReference>
<dbReference type="InterPro" id="IPR039426">
    <property type="entry name" value="TonB-dep_rcpt-like"/>
</dbReference>
<comment type="similarity">
    <text evidence="10 12">Belongs to the TonB-dependent receptor family.</text>
</comment>
<dbReference type="EMBL" id="JBIHMM010000001">
    <property type="protein sequence ID" value="MFH0252723.1"/>
    <property type="molecule type" value="Genomic_DNA"/>
</dbReference>
<sequence length="610" mass="64212">MKTRLLATTILAGAAAHAAGHAEAQQTFDLGTIVLSSSLSPVERGRTGATVEVLEGDDAGGNDTTVLDALTRLPGVTSVSNGGLGASAGIFIRGLPSRYVGVQINGIDVADPSGTQNQFNFGGLTAAGVERVEVLKGSQSALYGSEAIGGVINITTYRPEKLGYSGAAQVEAGSFDTYSGSLSGGYKSERGFVALTYGRVESEGISAQSFNTEKDGFEQSTLTGSAEFDATETLTIGGSVLYREGDIEIDRSRFSNNATGEISTEELGARVFATLETGAVTHTLSYSYFDIDRKDPTGGTTRFEGERRTLSYLGSAELGARTVLNIGAERTDEDIDSGTTVGSEDNSAATAELLFSPTEQIDLSAALRYDDNSSFGGETTGRVAAVWRPVEDLAFRAVVGTGYRAPSLFERFSSFGDPALQPEKSISYELGAEKTYGEAGFIKATLFYTDIDDLIDFDGAATACGSGFGCYNQVPGTTTSKGIELSGEVALTDALRLFGAYTYTDAETEGARLTRTPKHDAVIGLGADFTERFAGYVDIRHVADIVPSAFAPANNKVGDYTLVGAGVSYDLSDNAEIYLRLENLFDEDYETAGGFNQPGRAAYVGLRASF</sequence>
<dbReference type="Pfam" id="PF07715">
    <property type="entry name" value="Plug"/>
    <property type="match status" value="1"/>
</dbReference>
<dbReference type="Gene3D" id="2.170.130.10">
    <property type="entry name" value="TonB-dependent receptor, plug domain"/>
    <property type="match status" value="1"/>
</dbReference>
<evidence type="ECO:0000256" key="4">
    <source>
        <dbReference type="ARBA" id="ARBA00022692"/>
    </source>
</evidence>
<proteinExistence type="inferred from homology"/>
<feature type="short sequence motif" description="TonB C-terminal box" evidence="11">
    <location>
        <begin position="593"/>
        <end position="610"/>
    </location>
</feature>
<keyword evidence="3 10" id="KW-1134">Transmembrane beta strand</keyword>
<comment type="subcellular location">
    <subcellularLocation>
        <location evidence="1 10">Cell outer membrane</location>
        <topology evidence="1 10">Multi-pass membrane protein</topology>
    </subcellularLocation>
</comment>
<dbReference type="Pfam" id="PF00593">
    <property type="entry name" value="TonB_dep_Rec_b-barrel"/>
    <property type="match status" value="1"/>
</dbReference>
<evidence type="ECO:0000256" key="2">
    <source>
        <dbReference type="ARBA" id="ARBA00022448"/>
    </source>
</evidence>
<dbReference type="InterPro" id="IPR036942">
    <property type="entry name" value="Beta-barrel_TonB_sf"/>
</dbReference>
<dbReference type="RefSeq" id="WP_377169067.1">
    <property type="nucleotide sequence ID" value="NZ_JBHTJC010000001.1"/>
</dbReference>
<evidence type="ECO:0000256" key="6">
    <source>
        <dbReference type="ARBA" id="ARBA00023077"/>
    </source>
</evidence>
<keyword evidence="17" id="KW-1185">Reference proteome</keyword>
<evidence type="ECO:0000259" key="15">
    <source>
        <dbReference type="Pfam" id="PF07715"/>
    </source>
</evidence>
<keyword evidence="7 10" id="KW-0472">Membrane</keyword>
<dbReference type="Proteomes" id="UP001607157">
    <property type="component" value="Unassembled WGS sequence"/>
</dbReference>
<gene>
    <name evidence="16" type="ORF">ACGRVM_02385</name>
</gene>
<evidence type="ECO:0000256" key="11">
    <source>
        <dbReference type="PROSITE-ProRule" id="PRU10144"/>
    </source>
</evidence>
<dbReference type="InterPro" id="IPR037066">
    <property type="entry name" value="Plug_dom_sf"/>
</dbReference>
<keyword evidence="8 16" id="KW-0675">Receptor</keyword>
<dbReference type="PANTHER" id="PTHR30069">
    <property type="entry name" value="TONB-DEPENDENT OUTER MEMBRANE RECEPTOR"/>
    <property type="match status" value="1"/>
</dbReference>
<evidence type="ECO:0000256" key="3">
    <source>
        <dbReference type="ARBA" id="ARBA00022452"/>
    </source>
</evidence>
<protein>
    <submittedName>
        <fullName evidence="16">TonB-dependent receptor plug domain-containing protein</fullName>
    </submittedName>
</protein>
<comment type="caution">
    <text evidence="16">The sequence shown here is derived from an EMBL/GenBank/DDBJ whole genome shotgun (WGS) entry which is preliminary data.</text>
</comment>
<evidence type="ECO:0000256" key="7">
    <source>
        <dbReference type="ARBA" id="ARBA00023136"/>
    </source>
</evidence>
<evidence type="ECO:0000256" key="1">
    <source>
        <dbReference type="ARBA" id="ARBA00004571"/>
    </source>
</evidence>
<organism evidence="16 17">
    <name type="scientific">Roseovarius aquimarinus</name>
    <dbReference type="NCBI Taxonomy" id="1229156"/>
    <lineage>
        <taxon>Bacteria</taxon>
        <taxon>Pseudomonadati</taxon>
        <taxon>Pseudomonadota</taxon>
        <taxon>Alphaproteobacteria</taxon>
        <taxon>Rhodobacterales</taxon>
        <taxon>Roseobacteraceae</taxon>
        <taxon>Roseovarius</taxon>
    </lineage>
</organism>
<evidence type="ECO:0000313" key="17">
    <source>
        <dbReference type="Proteomes" id="UP001607157"/>
    </source>
</evidence>
<dbReference type="SUPFAM" id="SSF56935">
    <property type="entry name" value="Porins"/>
    <property type="match status" value="1"/>
</dbReference>
<keyword evidence="2 10" id="KW-0813">Transport</keyword>